<accession>A0A7S4PSW7</accession>
<feature type="repeat" description="WD" evidence="11">
    <location>
        <begin position="27"/>
        <end position="52"/>
    </location>
</feature>
<gene>
    <name evidence="12" type="ORF">AMON00008_LOCUS146</name>
</gene>
<keyword evidence="10" id="KW-0539">Nucleus</keyword>
<evidence type="ECO:0000256" key="10">
    <source>
        <dbReference type="ARBA" id="ARBA00023242"/>
    </source>
</evidence>
<dbReference type="GO" id="GO:0090114">
    <property type="term" value="P:COPII-coated vesicle budding"/>
    <property type="evidence" value="ECO:0007669"/>
    <property type="project" value="TreeGrafter"/>
</dbReference>
<dbReference type="GO" id="GO:0006606">
    <property type="term" value="P:protein import into nucleus"/>
    <property type="evidence" value="ECO:0007669"/>
    <property type="project" value="TreeGrafter"/>
</dbReference>
<evidence type="ECO:0000313" key="12">
    <source>
        <dbReference type="EMBL" id="CAE4560527.1"/>
    </source>
</evidence>
<feature type="repeat" description="WD" evidence="11">
    <location>
        <begin position="53"/>
        <end position="86"/>
    </location>
</feature>
<dbReference type="InterPro" id="IPR037363">
    <property type="entry name" value="Sec13/Seh1_fam"/>
</dbReference>
<keyword evidence="4 11" id="KW-0853">WD repeat</keyword>
<dbReference type="PROSITE" id="PS00678">
    <property type="entry name" value="WD_REPEATS_1"/>
    <property type="match status" value="1"/>
</dbReference>
<evidence type="ECO:0000256" key="9">
    <source>
        <dbReference type="ARBA" id="ARBA00023132"/>
    </source>
</evidence>
<dbReference type="InterPro" id="IPR015943">
    <property type="entry name" value="WD40/YVTN_repeat-like_dom_sf"/>
</dbReference>
<evidence type="ECO:0000256" key="3">
    <source>
        <dbReference type="ARBA" id="ARBA00022448"/>
    </source>
</evidence>
<dbReference type="Pfam" id="PF00400">
    <property type="entry name" value="WD40"/>
    <property type="match status" value="3"/>
</dbReference>
<dbReference type="InterPro" id="IPR001680">
    <property type="entry name" value="WD40_rpt"/>
</dbReference>
<evidence type="ECO:0000256" key="1">
    <source>
        <dbReference type="ARBA" id="ARBA00004567"/>
    </source>
</evidence>
<protein>
    <submittedName>
        <fullName evidence="12">Uncharacterized protein</fullName>
    </submittedName>
</protein>
<organism evidence="12">
    <name type="scientific">Alexandrium monilatum</name>
    <dbReference type="NCBI Taxonomy" id="311494"/>
    <lineage>
        <taxon>Eukaryota</taxon>
        <taxon>Sar</taxon>
        <taxon>Alveolata</taxon>
        <taxon>Dinophyceae</taxon>
        <taxon>Gonyaulacales</taxon>
        <taxon>Pyrocystaceae</taxon>
        <taxon>Alexandrium</taxon>
    </lineage>
</organism>
<evidence type="ECO:0000256" key="2">
    <source>
        <dbReference type="ARBA" id="ARBA00010102"/>
    </source>
</evidence>
<evidence type="ECO:0000256" key="6">
    <source>
        <dbReference type="ARBA" id="ARBA00022816"/>
    </source>
</evidence>
<comment type="subcellular location">
    <subcellularLocation>
        <location evidence="1">Nucleus</location>
        <location evidence="1">Nuclear pore complex</location>
    </subcellularLocation>
</comment>
<reference evidence="12" key="1">
    <citation type="submission" date="2021-01" db="EMBL/GenBank/DDBJ databases">
        <authorList>
            <person name="Corre E."/>
            <person name="Pelletier E."/>
            <person name="Niang G."/>
            <person name="Scheremetjew M."/>
            <person name="Finn R."/>
            <person name="Kale V."/>
            <person name="Holt S."/>
            <person name="Cochrane G."/>
            <person name="Meng A."/>
            <person name="Brown T."/>
            <person name="Cohen L."/>
        </authorList>
    </citation>
    <scope>NUCLEOTIDE SEQUENCE</scope>
    <source>
        <strain evidence="12">CCMP3105</strain>
    </source>
</reference>
<evidence type="ECO:0000256" key="8">
    <source>
        <dbReference type="ARBA" id="ARBA00023010"/>
    </source>
</evidence>
<dbReference type="GO" id="GO:0005198">
    <property type="term" value="F:structural molecule activity"/>
    <property type="evidence" value="ECO:0007669"/>
    <property type="project" value="InterPro"/>
</dbReference>
<sequence>MTLGTATGAYDASSFGTLYDAQYDALGRRLATASEDKVVRVWNTERHELLTELRGHRAPVKTVSWAQGRFSSTLASASSDGHIIIWREVKPGDWQQVYEQHVTGSVSEVAFCPPEYGLVLAVGGLDDLGVLTILNRREILASPVQQAGEQWLVKAFPAHDGGVVSLSWAPSTSAATLATGPAVHRAAAHATRRLVTAGADGNISVWHADAKMDGWSRQHELSDERHRGVVRDVAWRPNVGIPSSLVASCMEDGSVATWAQDMEGQAWQLQGCWRVDGDARRLAWSAAGALLAVSVGDGGCSLFREGPGAQWELVSSADQ</sequence>
<keyword evidence="6" id="KW-0509">mRNA transport</keyword>
<dbReference type="PROSITE" id="PS50294">
    <property type="entry name" value="WD_REPEATS_REGION"/>
    <property type="match status" value="1"/>
</dbReference>
<dbReference type="Gene3D" id="2.130.10.10">
    <property type="entry name" value="YVTN repeat-like/Quinoprotein amine dehydrogenase"/>
    <property type="match status" value="1"/>
</dbReference>
<evidence type="ECO:0000256" key="7">
    <source>
        <dbReference type="ARBA" id="ARBA00022927"/>
    </source>
</evidence>
<dbReference type="PANTHER" id="PTHR11024">
    <property type="entry name" value="NUCLEAR PORE COMPLEX PROTEIN SEC13 / SEH1 FAMILY MEMBER"/>
    <property type="match status" value="1"/>
</dbReference>
<dbReference type="AlphaFoldDB" id="A0A7S4PSW7"/>
<dbReference type="InterPro" id="IPR019775">
    <property type="entry name" value="WD40_repeat_CS"/>
</dbReference>
<dbReference type="EMBL" id="HBNR01000194">
    <property type="protein sequence ID" value="CAE4560527.1"/>
    <property type="molecule type" value="Transcribed_RNA"/>
</dbReference>
<dbReference type="PROSITE" id="PS50082">
    <property type="entry name" value="WD_REPEATS_2"/>
    <property type="match status" value="2"/>
</dbReference>
<keyword evidence="8" id="KW-0811">Translocation</keyword>
<comment type="similarity">
    <text evidence="2">Belongs to the WD repeat SEC13 family.</text>
</comment>
<keyword evidence="3" id="KW-0813">Transport</keyword>
<dbReference type="SMART" id="SM00320">
    <property type="entry name" value="WD40"/>
    <property type="match status" value="6"/>
</dbReference>
<keyword evidence="7" id="KW-0653">Protein transport</keyword>
<dbReference type="SUPFAM" id="SSF50978">
    <property type="entry name" value="WD40 repeat-like"/>
    <property type="match status" value="1"/>
</dbReference>
<dbReference type="GO" id="GO:0051028">
    <property type="term" value="P:mRNA transport"/>
    <property type="evidence" value="ECO:0007669"/>
    <property type="project" value="UniProtKB-KW"/>
</dbReference>
<keyword evidence="9" id="KW-0906">Nuclear pore complex</keyword>
<keyword evidence="5" id="KW-0677">Repeat</keyword>
<dbReference type="PANTHER" id="PTHR11024:SF2">
    <property type="entry name" value="PROTEIN SEC13 HOMOLOG"/>
    <property type="match status" value="1"/>
</dbReference>
<evidence type="ECO:0000256" key="11">
    <source>
        <dbReference type="PROSITE-ProRule" id="PRU00221"/>
    </source>
</evidence>
<name>A0A7S4PSW7_9DINO</name>
<proteinExistence type="inferred from homology"/>
<evidence type="ECO:0000256" key="5">
    <source>
        <dbReference type="ARBA" id="ARBA00022737"/>
    </source>
</evidence>
<dbReference type="GO" id="GO:0030127">
    <property type="term" value="C:COPII vesicle coat"/>
    <property type="evidence" value="ECO:0007669"/>
    <property type="project" value="TreeGrafter"/>
</dbReference>
<dbReference type="GO" id="GO:0031080">
    <property type="term" value="C:nuclear pore outer ring"/>
    <property type="evidence" value="ECO:0007669"/>
    <property type="project" value="TreeGrafter"/>
</dbReference>
<evidence type="ECO:0000256" key="4">
    <source>
        <dbReference type="ARBA" id="ARBA00022574"/>
    </source>
</evidence>
<dbReference type="InterPro" id="IPR036322">
    <property type="entry name" value="WD40_repeat_dom_sf"/>
</dbReference>